<sequence length="156" mass="16357">MSDKTIVVGVHPGQPVDVVRTAAAFAHDLGAVLICAFVDVTQFGQDGDLRPIDPDTESDGDARELRERLDAVLADVEANWDFQVLGGNPAEALALLAADLGAYSIVVGTRHRGLRAGALEFFGGSVAVHLAHHQHLPVVVVPLSPTPAGQAAPWES</sequence>
<evidence type="ECO:0000313" key="3">
    <source>
        <dbReference type="Proteomes" id="UP000539111"/>
    </source>
</evidence>
<organism evidence="2 3">
    <name type="scientific">Spelaeicoccus albus</name>
    <dbReference type="NCBI Taxonomy" id="1280376"/>
    <lineage>
        <taxon>Bacteria</taxon>
        <taxon>Bacillati</taxon>
        <taxon>Actinomycetota</taxon>
        <taxon>Actinomycetes</taxon>
        <taxon>Micrococcales</taxon>
        <taxon>Brevibacteriaceae</taxon>
        <taxon>Spelaeicoccus</taxon>
    </lineage>
</organism>
<evidence type="ECO:0000313" key="2">
    <source>
        <dbReference type="EMBL" id="NYI68116.1"/>
    </source>
</evidence>
<dbReference type="InterPro" id="IPR006016">
    <property type="entry name" value="UspA"/>
</dbReference>
<dbReference type="EMBL" id="JACBZP010000001">
    <property type="protein sequence ID" value="NYI68116.1"/>
    <property type="molecule type" value="Genomic_DNA"/>
</dbReference>
<protein>
    <submittedName>
        <fullName evidence="2">Nucleotide-binding universal stress UspA family protein</fullName>
    </submittedName>
</protein>
<feature type="domain" description="UspA" evidence="1">
    <location>
        <begin position="4"/>
        <end position="142"/>
    </location>
</feature>
<dbReference type="Gene3D" id="3.40.50.620">
    <property type="entry name" value="HUPs"/>
    <property type="match status" value="1"/>
</dbReference>
<reference evidence="2 3" key="1">
    <citation type="submission" date="2020-07" db="EMBL/GenBank/DDBJ databases">
        <title>Sequencing the genomes of 1000 actinobacteria strains.</title>
        <authorList>
            <person name="Klenk H.-P."/>
        </authorList>
    </citation>
    <scope>NUCLEOTIDE SEQUENCE [LARGE SCALE GENOMIC DNA]</scope>
    <source>
        <strain evidence="2 3">DSM 26341</strain>
    </source>
</reference>
<dbReference type="AlphaFoldDB" id="A0A7Z0D3E6"/>
<dbReference type="Pfam" id="PF00582">
    <property type="entry name" value="Usp"/>
    <property type="match status" value="1"/>
</dbReference>
<comment type="caution">
    <text evidence="2">The sequence shown here is derived from an EMBL/GenBank/DDBJ whole genome shotgun (WGS) entry which is preliminary data.</text>
</comment>
<name>A0A7Z0D3E6_9MICO</name>
<accession>A0A7Z0D3E6</accession>
<gene>
    <name evidence="2" type="ORF">BJY26_002422</name>
</gene>
<dbReference type="Proteomes" id="UP000539111">
    <property type="component" value="Unassembled WGS sequence"/>
</dbReference>
<dbReference type="SUPFAM" id="SSF52402">
    <property type="entry name" value="Adenine nucleotide alpha hydrolases-like"/>
    <property type="match status" value="1"/>
</dbReference>
<proteinExistence type="predicted"/>
<keyword evidence="3" id="KW-1185">Reference proteome</keyword>
<dbReference type="InterPro" id="IPR014729">
    <property type="entry name" value="Rossmann-like_a/b/a_fold"/>
</dbReference>
<evidence type="ECO:0000259" key="1">
    <source>
        <dbReference type="Pfam" id="PF00582"/>
    </source>
</evidence>
<dbReference type="RefSeq" id="WP_179428500.1">
    <property type="nucleotide sequence ID" value="NZ_JACBZP010000001.1"/>
</dbReference>